<keyword evidence="3" id="KW-1185">Reference proteome</keyword>
<keyword evidence="1" id="KW-0812">Transmembrane</keyword>
<dbReference type="Proteomes" id="UP001596052">
    <property type="component" value="Unassembled WGS sequence"/>
</dbReference>
<organism evidence="2 3">
    <name type="scientific">Prosthecobacter fluviatilis</name>
    <dbReference type="NCBI Taxonomy" id="445931"/>
    <lineage>
        <taxon>Bacteria</taxon>
        <taxon>Pseudomonadati</taxon>
        <taxon>Verrucomicrobiota</taxon>
        <taxon>Verrucomicrobiia</taxon>
        <taxon>Verrucomicrobiales</taxon>
        <taxon>Verrucomicrobiaceae</taxon>
        <taxon>Prosthecobacter</taxon>
    </lineage>
</organism>
<sequence length="113" mass="12408">MSAPQTIPKKSVWWLESLIGSAAIIAGVATAAYLNETAREIVTQGLAYFFTFFSTPFVLEASTAFIGFCIVMFINNRRVEREGDGWVEMEITDTAAPKEHSISQTPAEKASEV</sequence>
<evidence type="ECO:0000313" key="3">
    <source>
        <dbReference type="Proteomes" id="UP001596052"/>
    </source>
</evidence>
<proteinExistence type="predicted"/>
<feature type="transmembrane region" description="Helical" evidence="1">
    <location>
        <begin position="46"/>
        <end position="74"/>
    </location>
</feature>
<reference evidence="3" key="1">
    <citation type="journal article" date="2019" name="Int. J. Syst. Evol. Microbiol.">
        <title>The Global Catalogue of Microorganisms (GCM) 10K type strain sequencing project: providing services to taxonomists for standard genome sequencing and annotation.</title>
        <authorList>
            <consortium name="The Broad Institute Genomics Platform"/>
            <consortium name="The Broad Institute Genome Sequencing Center for Infectious Disease"/>
            <person name="Wu L."/>
            <person name="Ma J."/>
        </authorList>
    </citation>
    <scope>NUCLEOTIDE SEQUENCE [LARGE SCALE GENOMIC DNA]</scope>
    <source>
        <strain evidence="3">CGMCC 4.1469</strain>
    </source>
</reference>
<name>A0ABW0KR46_9BACT</name>
<feature type="transmembrane region" description="Helical" evidence="1">
    <location>
        <begin position="12"/>
        <end position="34"/>
    </location>
</feature>
<keyword evidence="1" id="KW-1133">Transmembrane helix</keyword>
<dbReference type="RefSeq" id="WP_377165978.1">
    <property type="nucleotide sequence ID" value="NZ_JBHSMQ010000003.1"/>
</dbReference>
<evidence type="ECO:0000256" key="1">
    <source>
        <dbReference type="SAM" id="Phobius"/>
    </source>
</evidence>
<accession>A0ABW0KR46</accession>
<dbReference type="EMBL" id="JBHSMQ010000003">
    <property type="protein sequence ID" value="MFC5455166.1"/>
    <property type="molecule type" value="Genomic_DNA"/>
</dbReference>
<comment type="caution">
    <text evidence="2">The sequence shown here is derived from an EMBL/GenBank/DDBJ whole genome shotgun (WGS) entry which is preliminary data.</text>
</comment>
<keyword evidence="1" id="KW-0472">Membrane</keyword>
<protein>
    <submittedName>
        <fullName evidence="2">Uncharacterized protein</fullName>
    </submittedName>
</protein>
<gene>
    <name evidence="2" type="ORF">ACFQDI_09895</name>
</gene>
<evidence type="ECO:0000313" key="2">
    <source>
        <dbReference type="EMBL" id="MFC5455166.1"/>
    </source>
</evidence>